<name>A0A9P6DZM1_9AGAM</name>
<sequence length="372" mass="42206">MFTSKSPHFQAQRTPNVTDLSLPPEIGAIAPEASLYNDLRESERKLDWTMARKVLELQDTSTKILQRRKTLRVFVTHTAQNQPWQVTESGETPTVDFDSGRGIPSWELKIEGKLLEDDTSQPTHSPSSSLPAPPPRKFSSFIKGIIVDMDRDSRLYPEDVIVEWHKNPALPAENGFSIRRRGDVSLRVRILLHMDHAPSRFGVANPLGGILGIKQASQMEAITAMWSYIKQHGLQDKNDRRVVRADENLRTVFPSETILFQNVSELVERYLIPPEPVAIYHTIRVEPGEHQKTTAWDIQVDVDDTALKAKMSDVLTRLVPSTHSKVTALDEEISQHVQAIRNARLKQQFFSSFAKDPQQFIKTWMAFPVEGS</sequence>
<dbReference type="InterPro" id="IPR019835">
    <property type="entry name" value="SWIB_domain"/>
</dbReference>
<dbReference type="Gene3D" id="1.10.245.10">
    <property type="entry name" value="SWIB/MDM2 domain"/>
    <property type="match status" value="1"/>
</dbReference>
<evidence type="ECO:0000313" key="3">
    <source>
        <dbReference type="EMBL" id="KAF9519667.1"/>
    </source>
</evidence>
<dbReference type="PROSITE" id="PS51925">
    <property type="entry name" value="SWIB_MDM2"/>
    <property type="match status" value="1"/>
</dbReference>
<dbReference type="InterPro" id="IPR036885">
    <property type="entry name" value="SWIB_MDM2_dom_sf"/>
</dbReference>
<feature type="region of interest" description="Disordered" evidence="1">
    <location>
        <begin position="1"/>
        <end position="22"/>
    </location>
</feature>
<organism evidence="3 4">
    <name type="scientific">Hydnum rufescens UP504</name>
    <dbReference type="NCBI Taxonomy" id="1448309"/>
    <lineage>
        <taxon>Eukaryota</taxon>
        <taxon>Fungi</taxon>
        <taxon>Dikarya</taxon>
        <taxon>Basidiomycota</taxon>
        <taxon>Agaricomycotina</taxon>
        <taxon>Agaricomycetes</taxon>
        <taxon>Cantharellales</taxon>
        <taxon>Hydnaceae</taxon>
        <taxon>Hydnum</taxon>
    </lineage>
</organism>
<dbReference type="AlphaFoldDB" id="A0A9P6DZM1"/>
<dbReference type="PANTHER" id="PTHR13844">
    <property type="entry name" value="SWI/SNF-RELATED MATRIX-ASSOCIATED ACTIN-DEPENDENT REGULATOR OF CHROMATIN SUBFAMILY D"/>
    <property type="match status" value="1"/>
</dbReference>
<evidence type="ECO:0000313" key="4">
    <source>
        <dbReference type="Proteomes" id="UP000886523"/>
    </source>
</evidence>
<dbReference type="OrthoDB" id="10263741at2759"/>
<reference evidence="3" key="1">
    <citation type="journal article" date="2020" name="Nat. Commun.">
        <title>Large-scale genome sequencing of mycorrhizal fungi provides insights into the early evolution of symbiotic traits.</title>
        <authorList>
            <person name="Miyauchi S."/>
            <person name="Kiss E."/>
            <person name="Kuo A."/>
            <person name="Drula E."/>
            <person name="Kohler A."/>
            <person name="Sanchez-Garcia M."/>
            <person name="Morin E."/>
            <person name="Andreopoulos B."/>
            <person name="Barry K.W."/>
            <person name="Bonito G."/>
            <person name="Buee M."/>
            <person name="Carver A."/>
            <person name="Chen C."/>
            <person name="Cichocki N."/>
            <person name="Clum A."/>
            <person name="Culley D."/>
            <person name="Crous P.W."/>
            <person name="Fauchery L."/>
            <person name="Girlanda M."/>
            <person name="Hayes R.D."/>
            <person name="Keri Z."/>
            <person name="LaButti K."/>
            <person name="Lipzen A."/>
            <person name="Lombard V."/>
            <person name="Magnuson J."/>
            <person name="Maillard F."/>
            <person name="Murat C."/>
            <person name="Nolan M."/>
            <person name="Ohm R.A."/>
            <person name="Pangilinan J."/>
            <person name="Pereira M.F."/>
            <person name="Perotto S."/>
            <person name="Peter M."/>
            <person name="Pfister S."/>
            <person name="Riley R."/>
            <person name="Sitrit Y."/>
            <person name="Stielow J.B."/>
            <person name="Szollosi G."/>
            <person name="Zifcakova L."/>
            <person name="Stursova M."/>
            <person name="Spatafora J.W."/>
            <person name="Tedersoo L."/>
            <person name="Vaario L.M."/>
            <person name="Yamada A."/>
            <person name="Yan M."/>
            <person name="Wang P."/>
            <person name="Xu J."/>
            <person name="Bruns T."/>
            <person name="Baldrian P."/>
            <person name="Vilgalys R."/>
            <person name="Dunand C."/>
            <person name="Henrissat B."/>
            <person name="Grigoriev I.V."/>
            <person name="Hibbett D."/>
            <person name="Nagy L.G."/>
            <person name="Martin F.M."/>
        </authorList>
    </citation>
    <scope>NUCLEOTIDE SEQUENCE</scope>
    <source>
        <strain evidence="3">UP504</strain>
    </source>
</reference>
<accession>A0A9P6DZM1</accession>
<protein>
    <recommendedName>
        <fullName evidence="2">DM2 domain-containing protein</fullName>
    </recommendedName>
</protein>
<feature type="region of interest" description="Disordered" evidence="1">
    <location>
        <begin position="117"/>
        <end position="136"/>
    </location>
</feature>
<dbReference type="Pfam" id="PF02201">
    <property type="entry name" value="SWIB"/>
    <property type="match status" value="1"/>
</dbReference>
<evidence type="ECO:0000256" key="1">
    <source>
        <dbReference type="SAM" id="MobiDB-lite"/>
    </source>
</evidence>
<evidence type="ECO:0000259" key="2">
    <source>
        <dbReference type="PROSITE" id="PS51925"/>
    </source>
</evidence>
<feature type="domain" description="DM2" evidence="2">
    <location>
        <begin position="196"/>
        <end position="273"/>
    </location>
</feature>
<comment type="caution">
    <text evidence="3">The sequence shown here is derived from an EMBL/GenBank/DDBJ whole genome shotgun (WGS) entry which is preliminary data.</text>
</comment>
<gene>
    <name evidence="3" type="ORF">BS47DRAFT_1077466</name>
</gene>
<feature type="compositionally biased region" description="Polar residues" evidence="1">
    <location>
        <begin position="1"/>
        <end position="19"/>
    </location>
</feature>
<keyword evidence="4" id="KW-1185">Reference proteome</keyword>
<proteinExistence type="predicted"/>
<dbReference type="CDD" id="cd10568">
    <property type="entry name" value="SWIB_like"/>
    <property type="match status" value="1"/>
</dbReference>
<dbReference type="Proteomes" id="UP000886523">
    <property type="component" value="Unassembled WGS sequence"/>
</dbReference>
<dbReference type="EMBL" id="MU128916">
    <property type="protein sequence ID" value="KAF9519667.1"/>
    <property type="molecule type" value="Genomic_DNA"/>
</dbReference>
<dbReference type="InterPro" id="IPR003121">
    <property type="entry name" value="SWIB_MDM2_domain"/>
</dbReference>
<dbReference type="SUPFAM" id="SSF47592">
    <property type="entry name" value="SWIB/MDM2 domain"/>
    <property type="match status" value="1"/>
</dbReference>
<dbReference type="SMART" id="SM00151">
    <property type="entry name" value="SWIB"/>
    <property type="match status" value="1"/>
</dbReference>